<organism evidence="3 4">
    <name type="scientific">Ciona intestinalis</name>
    <name type="common">Transparent sea squirt</name>
    <name type="synonym">Ascidia intestinalis</name>
    <dbReference type="NCBI Taxonomy" id="7719"/>
    <lineage>
        <taxon>Eukaryota</taxon>
        <taxon>Metazoa</taxon>
        <taxon>Chordata</taxon>
        <taxon>Tunicata</taxon>
        <taxon>Ascidiacea</taxon>
        <taxon>Phlebobranchia</taxon>
        <taxon>Cionidae</taxon>
        <taxon>Ciona</taxon>
    </lineage>
</organism>
<evidence type="ECO:0000259" key="2">
    <source>
        <dbReference type="Pfam" id="PF05118"/>
    </source>
</evidence>
<reference evidence="3" key="2">
    <citation type="submission" date="2025-08" db="UniProtKB">
        <authorList>
            <consortium name="Ensembl"/>
        </authorList>
    </citation>
    <scope>IDENTIFICATION</scope>
</reference>
<keyword evidence="4" id="KW-1185">Reference proteome</keyword>
<evidence type="ECO:0000256" key="1">
    <source>
        <dbReference type="ARBA" id="ARBA00007730"/>
    </source>
</evidence>
<dbReference type="GO" id="GO:0062101">
    <property type="term" value="F:peptidyl-aspartic acid 3-dioxygenase activity"/>
    <property type="evidence" value="ECO:0007669"/>
    <property type="project" value="InterPro"/>
</dbReference>
<feature type="domain" description="Aspartyl/asparaginy/proline hydroxylase" evidence="2">
    <location>
        <begin position="4"/>
        <end position="94"/>
    </location>
</feature>
<dbReference type="InParanoid" id="H2XRM4"/>
<evidence type="ECO:0000313" key="4">
    <source>
        <dbReference type="Proteomes" id="UP000008144"/>
    </source>
</evidence>
<dbReference type="InterPro" id="IPR007803">
    <property type="entry name" value="Asp/Arg/Pro-Hydrxlase"/>
</dbReference>
<dbReference type="SUPFAM" id="SSF51197">
    <property type="entry name" value="Clavaminate synthase-like"/>
    <property type="match status" value="1"/>
</dbReference>
<dbReference type="HOGENOM" id="CLU_147780_0_0_1"/>
<dbReference type="InterPro" id="IPR039038">
    <property type="entry name" value="ASPH"/>
</dbReference>
<dbReference type="PANTHER" id="PTHR12366">
    <property type="entry name" value="ASPARTYL/ASPARAGINYL BETA-HYDROXYLASE"/>
    <property type="match status" value="1"/>
</dbReference>
<proteinExistence type="inferred from homology"/>
<reference evidence="4" key="1">
    <citation type="journal article" date="2002" name="Science">
        <title>The draft genome of Ciona intestinalis: insights into chordate and vertebrate origins.</title>
        <authorList>
            <person name="Dehal P."/>
            <person name="Satou Y."/>
            <person name="Campbell R.K."/>
            <person name="Chapman J."/>
            <person name="Degnan B."/>
            <person name="De Tomaso A."/>
            <person name="Davidson B."/>
            <person name="Di Gregorio A."/>
            <person name="Gelpke M."/>
            <person name="Goodstein D.M."/>
            <person name="Harafuji N."/>
            <person name="Hastings K.E."/>
            <person name="Ho I."/>
            <person name="Hotta K."/>
            <person name="Huang W."/>
            <person name="Kawashima T."/>
            <person name="Lemaire P."/>
            <person name="Martinez D."/>
            <person name="Meinertzhagen I.A."/>
            <person name="Necula S."/>
            <person name="Nonaka M."/>
            <person name="Putnam N."/>
            <person name="Rash S."/>
            <person name="Saiga H."/>
            <person name="Satake M."/>
            <person name="Terry A."/>
            <person name="Yamada L."/>
            <person name="Wang H.G."/>
            <person name="Awazu S."/>
            <person name="Azumi K."/>
            <person name="Boore J."/>
            <person name="Branno M."/>
            <person name="Chin-Bow S."/>
            <person name="DeSantis R."/>
            <person name="Doyle S."/>
            <person name="Francino P."/>
            <person name="Keys D.N."/>
            <person name="Haga S."/>
            <person name="Hayashi H."/>
            <person name="Hino K."/>
            <person name="Imai K.S."/>
            <person name="Inaba K."/>
            <person name="Kano S."/>
            <person name="Kobayashi K."/>
            <person name="Kobayashi M."/>
            <person name="Lee B.I."/>
            <person name="Makabe K.W."/>
            <person name="Manohar C."/>
            <person name="Matassi G."/>
            <person name="Medina M."/>
            <person name="Mochizuki Y."/>
            <person name="Mount S."/>
            <person name="Morishita T."/>
            <person name="Miura S."/>
            <person name="Nakayama A."/>
            <person name="Nishizaka S."/>
            <person name="Nomoto H."/>
            <person name="Ohta F."/>
            <person name="Oishi K."/>
            <person name="Rigoutsos I."/>
            <person name="Sano M."/>
            <person name="Sasaki A."/>
            <person name="Sasakura Y."/>
            <person name="Shoguchi E."/>
            <person name="Shin-i T."/>
            <person name="Spagnuolo A."/>
            <person name="Stainier D."/>
            <person name="Suzuki M.M."/>
            <person name="Tassy O."/>
            <person name="Takatori N."/>
            <person name="Tokuoka M."/>
            <person name="Yagi K."/>
            <person name="Yoshizaki F."/>
            <person name="Wada S."/>
            <person name="Zhang C."/>
            <person name="Hyatt P.D."/>
            <person name="Larimer F."/>
            <person name="Detter C."/>
            <person name="Doggett N."/>
            <person name="Glavina T."/>
            <person name="Hawkins T."/>
            <person name="Richardson P."/>
            <person name="Lucas S."/>
            <person name="Kohara Y."/>
            <person name="Levine M."/>
            <person name="Satoh N."/>
            <person name="Rokhsar D.S."/>
        </authorList>
    </citation>
    <scope>NUCLEOTIDE SEQUENCE [LARGE SCALE GENOMIC DNA]</scope>
</reference>
<protein>
    <recommendedName>
        <fullName evidence="2">Aspartyl/asparaginy/proline hydroxylase domain-containing protein</fullName>
    </recommendedName>
</protein>
<dbReference type="InterPro" id="IPR027443">
    <property type="entry name" value="IPNS-like_sf"/>
</dbReference>
<evidence type="ECO:0000313" key="3">
    <source>
        <dbReference type="Ensembl" id="ENSCINP00000032308.1"/>
    </source>
</evidence>
<dbReference type="Ensembl" id="ENSCINT00000030357.1">
    <property type="protein sequence ID" value="ENSCINP00000032308.1"/>
    <property type="gene ID" value="ENSCING00000019807.1"/>
</dbReference>
<dbReference type="AlphaFoldDB" id="H2XRM4"/>
<dbReference type="GeneTree" id="ENSGT00940000156304"/>
<sequence length="107" mass="12310">MPNAIGCTRGQVKYSIMMPGTHIWPHTGPTNCRLRMHLGLVIPTTGDGVRLRCADDIRTWEEGKVLIFDDSFEHEVWQQADTFRLILIVDVWHPDITEREKKTLSPI</sequence>
<dbReference type="Gene3D" id="2.60.120.330">
    <property type="entry name" value="B-lactam Antibiotic, Isopenicillin N Synthase, Chain"/>
    <property type="match status" value="1"/>
</dbReference>
<dbReference type="OMA" id="THYFHET"/>
<dbReference type="STRING" id="7719.ENSCINP00000032308"/>
<dbReference type="PANTHER" id="PTHR12366:SF29">
    <property type="entry name" value="ASPARTYL BETA-HYDROXYLASE, ISOFORM L"/>
    <property type="match status" value="1"/>
</dbReference>
<dbReference type="Pfam" id="PF05118">
    <property type="entry name" value="Asp_Arg_Hydrox"/>
    <property type="match status" value="1"/>
</dbReference>
<dbReference type="Proteomes" id="UP000008144">
    <property type="component" value="Unassembled WGS sequence"/>
</dbReference>
<name>H2XRM4_CIOIN</name>
<comment type="similarity">
    <text evidence="1">Belongs to the aspartyl/asparaginyl beta-hydroxylase family.</text>
</comment>
<accession>H2XRM4</accession>
<reference evidence="3" key="3">
    <citation type="submission" date="2025-09" db="UniProtKB">
        <authorList>
            <consortium name="Ensembl"/>
        </authorList>
    </citation>
    <scope>IDENTIFICATION</scope>
</reference>